<dbReference type="Gene3D" id="3.40.50.1110">
    <property type="entry name" value="SGNH hydrolase"/>
    <property type="match status" value="1"/>
</dbReference>
<dbReference type="SUPFAM" id="SSF52266">
    <property type="entry name" value="SGNH hydrolase"/>
    <property type="match status" value="1"/>
</dbReference>
<dbReference type="Pfam" id="PF00657">
    <property type="entry name" value="Lipase_GDSL"/>
    <property type="match status" value="1"/>
</dbReference>
<feature type="signal peptide" evidence="1">
    <location>
        <begin position="1"/>
        <end position="25"/>
    </location>
</feature>
<reference evidence="3" key="1">
    <citation type="submission" date="2016-10" db="EMBL/GenBank/DDBJ databases">
        <authorList>
            <person name="Varghese N."/>
            <person name="Submissions S."/>
        </authorList>
    </citation>
    <scope>NUCLEOTIDE SEQUENCE [LARGE SCALE GENOMIC DNA]</scope>
    <source>
        <strain evidence="3">XBD2006</strain>
    </source>
</reference>
<keyword evidence="1" id="KW-0732">Signal</keyword>
<protein>
    <submittedName>
        <fullName evidence="2">GDSL-like Lipase/Acylhydrolase</fullName>
    </submittedName>
</protein>
<evidence type="ECO:0000313" key="3">
    <source>
        <dbReference type="Proteomes" id="UP000183047"/>
    </source>
</evidence>
<dbReference type="PANTHER" id="PTHR14209">
    <property type="entry name" value="ISOAMYL ACETATE-HYDROLYZING ESTERASE 1"/>
    <property type="match status" value="1"/>
</dbReference>
<dbReference type="EMBL" id="FMUR01000007">
    <property type="protein sequence ID" value="SCY09210.1"/>
    <property type="molecule type" value="Genomic_DNA"/>
</dbReference>
<dbReference type="PROSITE" id="PS51257">
    <property type="entry name" value="PROKAR_LIPOPROTEIN"/>
    <property type="match status" value="1"/>
</dbReference>
<dbReference type="GO" id="GO:0016788">
    <property type="term" value="F:hydrolase activity, acting on ester bonds"/>
    <property type="evidence" value="ECO:0007669"/>
    <property type="project" value="InterPro"/>
</dbReference>
<dbReference type="CDD" id="cd00229">
    <property type="entry name" value="SGNH_hydrolase"/>
    <property type="match status" value="1"/>
</dbReference>
<gene>
    <name evidence="2" type="ORF">SAMN02910451_01372</name>
</gene>
<dbReference type="InterPro" id="IPR001087">
    <property type="entry name" value="GDSL"/>
</dbReference>
<organism evidence="2 3">
    <name type="scientific">Butyrivibrio hungatei</name>
    <dbReference type="NCBI Taxonomy" id="185008"/>
    <lineage>
        <taxon>Bacteria</taxon>
        <taxon>Bacillati</taxon>
        <taxon>Bacillota</taxon>
        <taxon>Clostridia</taxon>
        <taxon>Lachnospirales</taxon>
        <taxon>Lachnospiraceae</taxon>
        <taxon>Butyrivibrio</taxon>
    </lineage>
</organism>
<dbReference type="AlphaFoldDB" id="A0A1G5D430"/>
<dbReference type="RefSeq" id="WP_074462017.1">
    <property type="nucleotide sequence ID" value="NZ_FMUR01000007.1"/>
</dbReference>
<keyword evidence="3" id="KW-1185">Reference proteome</keyword>
<name>A0A1G5D430_9FIRM</name>
<dbReference type="PANTHER" id="PTHR14209:SF19">
    <property type="entry name" value="ISOAMYL ACETATE-HYDROLYZING ESTERASE 1 HOMOLOG"/>
    <property type="match status" value="1"/>
</dbReference>
<dbReference type="OrthoDB" id="2047299at2"/>
<proteinExistence type="predicted"/>
<evidence type="ECO:0000256" key="1">
    <source>
        <dbReference type="SAM" id="SignalP"/>
    </source>
</evidence>
<accession>A0A1G5D430</accession>
<dbReference type="Proteomes" id="UP000183047">
    <property type="component" value="Unassembled WGS sequence"/>
</dbReference>
<feature type="chain" id="PRO_5039581177" evidence="1">
    <location>
        <begin position="26"/>
        <end position="397"/>
    </location>
</feature>
<evidence type="ECO:0000313" key="2">
    <source>
        <dbReference type="EMBL" id="SCY09210.1"/>
    </source>
</evidence>
<keyword evidence="2" id="KW-0378">Hydrolase</keyword>
<dbReference type="InterPro" id="IPR045136">
    <property type="entry name" value="Iah1-like"/>
</dbReference>
<sequence length="397" mass="44396">MKKRKIISFIVGVTTVAMLTCGCTAIDKNADTALEFINDDLATSMTGKSDQAAEAGTLVLAEDIYKPTLDEAAASASVEETKEEEPQEQVDEDKVVMVFLGDSQIENGRDTGTDLASLVSERVPNSVAYNLGIGGTTAALEHSTTDSSLSKWDSISFNGITYSLAGKVDRDRVFQNYPTVLENMNKIDPEKVDYYFIEYGANDFFDKMPLDKTQFEGNPLHSYYEALEEGVRTLKEISPNARIILMTPFYGIYKDTNGKFLGDSYVVSYGIDTLANYARKALNVAEDLDLIDFDAMNDDKKCDLYLDTAEEYLMDGTHLTEKGRQVFARLLAHIPNFYEENEPFAYLENDIIKINEFDPDEYFMISDHKLKENYPEAYEKLKAGAYPLAREHGAGAE</sequence>
<dbReference type="InterPro" id="IPR036514">
    <property type="entry name" value="SGNH_hydro_sf"/>
</dbReference>